<feature type="transmembrane region" description="Helical" evidence="2">
    <location>
        <begin position="28"/>
        <end position="47"/>
    </location>
</feature>
<keyword evidence="4" id="KW-1185">Reference proteome</keyword>
<keyword evidence="2" id="KW-1133">Transmembrane helix</keyword>
<feature type="region of interest" description="Disordered" evidence="1">
    <location>
        <begin position="85"/>
        <end position="136"/>
    </location>
</feature>
<evidence type="ECO:0000256" key="1">
    <source>
        <dbReference type="SAM" id="MobiDB-lite"/>
    </source>
</evidence>
<evidence type="ECO:0000256" key="2">
    <source>
        <dbReference type="SAM" id="Phobius"/>
    </source>
</evidence>
<accession>A0ABR2JGR2</accession>
<dbReference type="Proteomes" id="UP001390339">
    <property type="component" value="Unassembled WGS sequence"/>
</dbReference>
<evidence type="ECO:0000313" key="4">
    <source>
        <dbReference type="Proteomes" id="UP001390339"/>
    </source>
</evidence>
<protein>
    <submittedName>
        <fullName evidence="3">Uncharacterized protein</fullName>
    </submittedName>
</protein>
<feature type="region of interest" description="Disordered" evidence="1">
    <location>
        <begin position="190"/>
        <end position="217"/>
    </location>
</feature>
<keyword evidence="2" id="KW-0812">Transmembrane</keyword>
<evidence type="ECO:0000313" key="3">
    <source>
        <dbReference type="EMBL" id="KAK8876914.1"/>
    </source>
</evidence>
<sequence length="326" mass="35510">MPAVSLPLQKVKTDVLALAIEYPSSTRLVTNLAFLVVCLSLVVAYYFRFTSLNRSLLAQHLPGPQPPAAQLDYLKRLFWERSRGISSSKPAMPSHQSSTKDRKKGDRRARRQDTGNPPYWDQQHGDAVRGATSSGAPVEEKIPLVFSSRPPPPPPMTPLAVETGPFQFQDRQHSDAVSFAGDSATPFYQYQNPDYSGGSSEYSTAAPGYPGSSASPQQISYTRTLTFSDPQDVSSAAELDTTMPAFSPHSFPSSHPMLPPPLDSYSEHEIDVHGEVISVMDDAGMGWRRHTRVYGGGVCLACLAAGGDGEEGGFYGPNVPLEDRRY</sequence>
<feature type="compositionally biased region" description="Polar residues" evidence="1">
    <location>
        <begin position="190"/>
        <end position="203"/>
    </location>
</feature>
<name>A0ABR2JGR2_9PEZI</name>
<gene>
    <name evidence="3" type="ORF">PGQ11_001860</name>
</gene>
<reference evidence="3 4" key="1">
    <citation type="journal article" date="2024" name="IMA Fungus">
        <title>Apiospora arundinis, a panoply of carbohydrate-active enzymes and secondary metabolites.</title>
        <authorList>
            <person name="Sorensen T."/>
            <person name="Petersen C."/>
            <person name="Muurmann A.T."/>
            <person name="Christiansen J.V."/>
            <person name="Brundto M.L."/>
            <person name="Overgaard C.K."/>
            <person name="Boysen A.T."/>
            <person name="Wollenberg R.D."/>
            <person name="Larsen T.O."/>
            <person name="Sorensen J.L."/>
            <person name="Nielsen K.L."/>
            <person name="Sondergaard T.E."/>
        </authorList>
    </citation>
    <scope>NUCLEOTIDE SEQUENCE [LARGE SCALE GENOMIC DNA]</scope>
    <source>
        <strain evidence="3 4">AAU 773</strain>
    </source>
</reference>
<comment type="caution">
    <text evidence="3">The sequence shown here is derived from an EMBL/GenBank/DDBJ whole genome shotgun (WGS) entry which is preliminary data.</text>
</comment>
<organism evidence="3 4">
    <name type="scientific">Apiospora arundinis</name>
    <dbReference type="NCBI Taxonomy" id="335852"/>
    <lineage>
        <taxon>Eukaryota</taxon>
        <taxon>Fungi</taxon>
        <taxon>Dikarya</taxon>
        <taxon>Ascomycota</taxon>
        <taxon>Pezizomycotina</taxon>
        <taxon>Sordariomycetes</taxon>
        <taxon>Xylariomycetidae</taxon>
        <taxon>Amphisphaeriales</taxon>
        <taxon>Apiosporaceae</taxon>
        <taxon>Apiospora</taxon>
    </lineage>
</organism>
<proteinExistence type="predicted"/>
<feature type="compositionally biased region" description="Polar residues" evidence="1">
    <location>
        <begin position="85"/>
        <end position="97"/>
    </location>
</feature>
<dbReference type="EMBL" id="JAPCWZ010000002">
    <property type="protein sequence ID" value="KAK8876914.1"/>
    <property type="molecule type" value="Genomic_DNA"/>
</dbReference>
<keyword evidence="2" id="KW-0472">Membrane</keyword>